<proteinExistence type="predicted"/>
<accession>A0A2G9TAG2</accession>
<gene>
    <name evidence="1" type="ORF">TELCIR_23700</name>
</gene>
<dbReference type="AlphaFoldDB" id="A0A2G9TAG2"/>
<sequence length="144" mass="15997">MRRKGGSLVTLLKRKILSMLISKRNGGDLIAAMVLKGRNITKNLPVIGNMMKRKESPRVRVAASDTMTNMESERKELGESEIGAWIGGTGIKVIGRKIKAETGVGKEMYIKARTTAANEREMIRIEKKILLFGNAKKTANEKRL</sequence>
<evidence type="ECO:0000313" key="2">
    <source>
        <dbReference type="Proteomes" id="UP000230423"/>
    </source>
</evidence>
<name>A0A2G9TAG2_TELCI</name>
<dbReference type="Proteomes" id="UP000230423">
    <property type="component" value="Unassembled WGS sequence"/>
</dbReference>
<dbReference type="EMBL" id="KZ390863">
    <property type="protein sequence ID" value="PIO54925.1"/>
    <property type="molecule type" value="Genomic_DNA"/>
</dbReference>
<organism evidence="1 2">
    <name type="scientific">Teladorsagia circumcincta</name>
    <name type="common">Brown stomach worm</name>
    <name type="synonym">Ostertagia circumcincta</name>
    <dbReference type="NCBI Taxonomy" id="45464"/>
    <lineage>
        <taxon>Eukaryota</taxon>
        <taxon>Metazoa</taxon>
        <taxon>Ecdysozoa</taxon>
        <taxon>Nematoda</taxon>
        <taxon>Chromadorea</taxon>
        <taxon>Rhabditida</taxon>
        <taxon>Rhabditina</taxon>
        <taxon>Rhabditomorpha</taxon>
        <taxon>Strongyloidea</taxon>
        <taxon>Trichostrongylidae</taxon>
        <taxon>Teladorsagia</taxon>
    </lineage>
</organism>
<reference evidence="1 2" key="1">
    <citation type="submission" date="2015-09" db="EMBL/GenBank/DDBJ databases">
        <title>Draft genome of the parasitic nematode Teladorsagia circumcincta isolate WARC Sus (inbred).</title>
        <authorList>
            <person name="Mitreva M."/>
        </authorList>
    </citation>
    <scope>NUCLEOTIDE SEQUENCE [LARGE SCALE GENOMIC DNA]</scope>
    <source>
        <strain evidence="1 2">S</strain>
    </source>
</reference>
<keyword evidence="2" id="KW-1185">Reference proteome</keyword>
<evidence type="ECO:0000313" key="1">
    <source>
        <dbReference type="EMBL" id="PIO54925.1"/>
    </source>
</evidence>
<protein>
    <submittedName>
        <fullName evidence="1">Uncharacterized protein</fullName>
    </submittedName>
</protein>